<accession>A0AAD7N0X1</accession>
<gene>
    <name evidence="1" type="ORF">B0H16DRAFT_1464375</name>
</gene>
<name>A0AAD7N0X1_9AGAR</name>
<dbReference type="EMBL" id="JARKIB010000098">
    <property type="protein sequence ID" value="KAJ7741655.1"/>
    <property type="molecule type" value="Genomic_DNA"/>
</dbReference>
<dbReference type="AlphaFoldDB" id="A0AAD7N0X1"/>
<dbReference type="Proteomes" id="UP001215598">
    <property type="component" value="Unassembled WGS sequence"/>
</dbReference>
<keyword evidence="2" id="KW-1185">Reference proteome</keyword>
<proteinExistence type="predicted"/>
<protein>
    <submittedName>
        <fullName evidence="1">Uncharacterized protein</fullName>
    </submittedName>
</protein>
<sequence>MPELGCRPPMVRRSAIRRQKLQLWRGKDGANEIVGRSKRITLRNLREGQKNAPHYSKKRSKSSHFLPLLRLLPCHFCLHHSTGPGEGWGGADKVGVNRLQRAGERHRGLWRRRATSITARPGALALTLPLPVIIQRKKIFSWRWIRDAWPPIASSSWVDLGYCAALFDGIWSKVSSLPPSSCVSTRSGFLRPGRLRLQTSKAATKGTIAL</sequence>
<evidence type="ECO:0000313" key="1">
    <source>
        <dbReference type="EMBL" id="KAJ7741655.1"/>
    </source>
</evidence>
<evidence type="ECO:0000313" key="2">
    <source>
        <dbReference type="Proteomes" id="UP001215598"/>
    </source>
</evidence>
<comment type="caution">
    <text evidence="1">The sequence shown here is derived from an EMBL/GenBank/DDBJ whole genome shotgun (WGS) entry which is preliminary data.</text>
</comment>
<reference evidence="1" key="1">
    <citation type="submission" date="2023-03" db="EMBL/GenBank/DDBJ databases">
        <title>Massive genome expansion in bonnet fungi (Mycena s.s.) driven by repeated elements and novel gene families across ecological guilds.</title>
        <authorList>
            <consortium name="Lawrence Berkeley National Laboratory"/>
            <person name="Harder C.B."/>
            <person name="Miyauchi S."/>
            <person name="Viragh M."/>
            <person name="Kuo A."/>
            <person name="Thoen E."/>
            <person name="Andreopoulos B."/>
            <person name="Lu D."/>
            <person name="Skrede I."/>
            <person name="Drula E."/>
            <person name="Henrissat B."/>
            <person name="Morin E."/>
            <person name="Kohler A."/>
            <person name="Barry K."/>
            <person name="LaButti K."/>
            <person name="Morin E."/>
            <person name="Salamov A."/>
            <person name="Lipzen A."/>
            <person name="Mereny Z."/>
            <person name="Hegedus B."/>
            <person name="Baldrian P."/>
            <person name="Stursova M."/>
            <person name="Weitz H."/>
            <person name="Taylor A."/>
            <person name="Grigoriev I.V."/>
            <person name="Nagy L.G."/>
            <person name="Martin F."/>
            <person name="Kauserud H."/>
        </authorList>
    </citation>
    <scope>NUCLEOTIDE SEQUENCE</scope>
    <source>
        <strain evidence="1">CBHHK182m</strain>
    </source>
</reference>
<organism evidence="1 2">
    <name type="scientific">Mycena metata</name>
    <dbReference type="NCBI Taxonomy" id="1033252"/>
    <lineage>
        <taxon>Eukaryota</taxon>
        <taxon>Fungi</taxon>
        <taxon>Dikarya</taxon>
        <taxon>Basidiomycota</taxon>
        <taxon>Agaricomycotina</taxon>
        <taxon>Agaricomycetes</taxon>
        <taxon>Agaricomycetidae</taxon>
        <taxon>Agaricales</taxon>
        <taxon>Marasmiineae</taxon>
        <taxon>Mycenaceae</taxon>
        <taxon>Mycena</taxon>
    </lineage>
</organism>